<keyword evidence="4" id="KW-1185">Reference proteome</keyword>
<organism evidence="3 4">
    <name type="scientific">Sphingopyxis fribergensis</name>
    <dbReference type="NCBI Taxonomy" id="1515612"/>
    <lineage>
        <taxon>Bacteria</taxon>
        <taxon>Pseudomonadati</taxon>
        <taxon>Pseudomonadota</taxon>
        <taxon>Alphaproteobacteria</taxon>
        <taxon>Sphingomonadales</taxon>
        <taxon>Sphingomonadaceae</taxon>
        <taxon>Sphingopyxis</taxon>
    </lineage>
</organism>
<keyword evidence="1" id="KW-0472">Membrane</keyword>
<dbReference type="OrthoDB" id="7359894at2"/>
<evidence type="ECO:0000259" key="2">
    <source>
        <dbReference type="Pfam" id="PF04024"/>
    </source>
</evidence>
<protein>
    <submittedName>
        <fullName evidence="3">Phage shock protein C, PspC</fullName>
    </submittedName>
</protein>
<dbReference type="InterPro" id="IPR007168">
    <property type="entry name" value="Phageshock_PspC_N"/>
</dbReference>
<dbReference type="Proteomes" id="UP000030907">
    <property type="component" value="Chromosome"/>
</dbReference>
<evidence type="ECO:0000313" key="3">
    <source>
        <dbReference type="EMBL" id="AJA10535.1"/>
    </source>
</evidence>
<dbReference type="STRING" id="1515612.SKP52_18325"/>
<dbReference type="AlphaFoldDB" id="A0A0A7PKK5"/>
<proteinExistence type="predicted"/>
<evidence type="ECO:0000313" key="4">
    <source>
        <dbReference type="Proteomes" id="UP000030907"/>
    </source>
</evidence>
<sequence>MSASRTKFYLDKQNAKWSGVCSGIADYSGIDVLWVRVGAVLLTLMGGFPWTLIAYWMVAWMGTPKPFALYGSNEEAKFWQGVRSNPTASTRDIKSRFRDIDRRLADIEQYYTSHNRRLADEIDALR</sequence>
<dbReference type="Pfam" id="PF04024">
    <property type="entry name" value="PspC"/>
    <property type="match status" value="1"/>
</dbReference>
<keyword evidence="1" id="KW-0812">Transmembrane</keyword>
<dbReference type="InterPro" id="IPR014320">
    <property type="entry name" value="Phageshock_PspC"/>
</dbReference>
<keyword evidence="1" id="KW-1133">Transmembrane helix</keyword>
<dbReference type="HOGENOM" id="CLU_137949_1_1_5"/>
<dbReference type="NCBIfam" id="TIGR02978">
    <property type="entry name" value="phageshock_pspC"/>
    <property type="match status" value="1"/>
</dbReference>
<reference evidence="3 4" key="1">
    <citation type="journal article" date="2015" name="Int. J. Syst. Evol. Microbiol.">
        <title>Description of Sphingopyxis fribergensis sp. nov. - a soil bacterium with the ability to degrade styrene and phenylacetic acid.</title>
        <authorList>
            <person name="Oelschlagel M."/>
            <person name="Ruckert C."/>
            <person name="Kalinowski J."/>
            <person name="Schmidt G."/>
            <person name="Schlomann M."/>
            <person name="Tischler D."/>
        </authorList>
    </citation>
    <scope>NUCLEOTIDE SEQUENCE [LARGE SCALE GENOMIC DNA]</scope>
    <source>
        <strain evidence="3 4">Kp5.2</strain>
    </source>
</reference>
<dbReference type="RefSeq" id="WP_039577100.1">
    <property type="nucleotide sequence ID" value="NZ_CP009122.1"/>
</dbReference>
<feature type="transmembrane region" description="Helical" evidence="1">
    <location>
        <begin position="33"/>
        <end position="58"/>
    </location>
</feature>
<name>A0A0A7PKK5_9SPHN</name>
<feature type="domain" description="Phage shock protein PspC N-terminal" evidence="2">
    <location>
        <begin position="7"/>
        <end position="64"/>
    </location>
</feature>
<dbReference type="EMBL" id="CP009122">
    <property type="protein sequence ID" value="AJA10535.1"/>
    <property type="molecule type" value="Genomic_DNA"/>
</dbReference>
<dbReference type="KEGG" id="sphk:SKP52_18325"/>
<evidence type="ECO:0000256" key="1">
    <source>
        <dbReference type="SAM" id="Phobius"/>
    </source>
</evidence>
<accession>A0A0A7PKK5</accession>
<gene>
    <name evidence="3" type="ORF">SKP52_18325</name>
</gene>